<evidence type="ECO:0000256" key="4">
    <source>
        <dbReference type="ARBA" id="ARBA00023136"/>
    </source>
</evidence>
<evidence type="ECO:0000256" key="2">
    <source>
        <dbReference type="ARBA" id="ARBA00022692"/>
    </source>
</evidence>
<feature type="transmembrane region" description="Helical" evidence="5">
    <location>
        <begin position="262"/>
        <end position="280"/>
    </location>
</feature>
<comment type="subcellular location">
    <subcellularLocation>
        <location evidence="1">Membrane</location>
        <topology evidence="1">Multi-pass membrane protein</topology>
    </subcellularLocation>
</comment>
<keyword evidence="2 5" id="KW-0812">Transmembrane</keyword>
<feature type="transmembrane region" description="Helical" evidence="5">
    <location>
        <begin position="215"/>
        <end position="242"/>
    </location>
</feature>
<dbReference type="GO" id="GO:0016765">
    <property type="term" value="F:transferase activity, transferring alkyl or aryl (other than methyl) groups"/>
    <property type="evidence" value="ECO:0007669"/>
    <property type="project" value="InterPro"/>
</dbReference>
<gene>
    <name evidence="6" type="ORF">UFOPK2001_00561</name>
</gene>
<dbReference type="CDD" id="cd13966">
    <property type="entry name" value="PT_UbiA_4"/>
    <property type="match status" value="1"/>
</dbReference>
<dbReference type="Gene3D" id="1.20.120.1780">
    <property type="entry name" value="UbiA prenyltransferase"/>
    <property type="match status" value="1"/>
</dbReference>
<feature type="transmembrane region" description="Helical" evidence="5">
    <location>
        <begin position="26"/>
        <end position="48"/>
    </location>
</feature>
<sequence>MIETIKTLFWVSRPISWINTAYPFAVAYYLSTGVIDAPLIIGTLFFLIPYNLLMYGINDVFDYESDLRNPRKGGIEGALLEPRFHRLTVVAAVFSSVPFVLYLTFVGTSESTGWLYFFLFTVIAYSARGLRFKEKPFLDSLTSASHFVGPAVFGLSLAGADLANPNFLLYLGAFTLWGVASHAFGAVQDVRADREGGISSIATVIGARNTVRFSFLAYLIAAGFVALAGMPNLLWAAVPYLVIVGRHWNITDATCEDANRGWKLFIWLNFFAGAVVTLAWI</sequence>
<reference evidence="6" key="1">
    <citation type="submission" date="2020-05" db="EMBL/GenBank/DDBJ databases">
        <authorList>
            <person name="Chiriac C."/>
            <person name="Salcher M."/>
            <person name="Ghai R."/>
            <person name="Kavagutti S V."/>
        </authorList>
    </citation>
    <scope>NUCLEOTIDE SEQUENCE</scope>
</reference>
<keyword evidence="4 5" id="KW-0472">Membrane</keyword>
<dbReference type="Pfam" id="PF01040">
    <property type="entry name" value="UbiA"/>
    <property type="match status" value="1"/>
</dbReference>
<accession>A0A6J6J544</accession>
<dbReference type="AlphaFoldDB" id="A0A6J6J544"/>
<organism evidence="6">
    <name type="scientific">freshwater metagenome</name>
    <dbReference type="NCBI Taxonomy" id="449393"/>
    <lineage>
        <taxon>unclassified sequences</taxon>
        <taxon>metagenomes</taxon>
        <taxon>ecological metagenomes</taxon>
    </lineage>
</organism>
<feature type="transmembrane region" description="Helical" evidence="5">
    <location>
        <begin position="87"/>
        <end position="107"/>
    </location>
</feature>
<feature type="transmembrane region" description="Helical" evidence="5">
    <location>
        <begin position="167"/>
        <end position="187"/>
    </location>
</feature>
<dbReference type="InterPro" id="IPR000537">
    <property type="entry name" value="UbiA_prenyltransferase"/>
</dbReference>
<dbReference type="GO" id="GO:0016020">
    <property type="term" value="C:membrane"/>
    <property type="evidence" value="ECO:0007669"/>
    <property type="project" value="UniProtKB-SubCell"/>
</dbReference>
<proteinExistence type="predicted"/>
<dbReference type="NCBIfam" id="NF009608">
    <property type="entry name" value="PRK13105.1"/>
    <property type="match status" value="1"/>
</dbReference>
<protein>
    <submittedName>
        <fullName evidence="6">Unannotated protein</fullName>
    </submittedName>
</protein>
<evidence type="ECO:0000313" key="6">
    <source>
        <dbReference type="EMBL" id="CAB4631704.1"/>
    </source>
</evidence>
<dbReference type="Gene3D" id="1.10.357.140">
    <property type="entry name" value="UbiA prenyltransferase"/>
    <property type="match status" value="1"/>
</dbReference>
<name>A0A6J6J544_9ZZZZ</name>
<feature type="transmembrane region" description="Helical" evidence="5">
    <location>
        <begin position="113"/>
        <end position="130"/>
    </location>
</feature>
<evidence type="ECO:0000256" key="1">
    <source>
        <dbReference type="ARBA" id="ARBA00004141"/>
    </source>
</evidence>
<dbReference type="InterPro" id="IPR044878">
    <property type="entry name" value="UbiA_sf"/>
</dbReference>
<evidence type="ECO:0000256" key="3">
    <source>
        <dbReference type="ARBA" id="ARBA00022989"/>
    </source>
</evidence>
<evidence type="ECO:0000256" key="5">
    <source>
        <dbReference type="SAM" id="Phobius"/>
    </source>
</evidence>
<dbReference type="EMBL" id="CAEZVN010000040">
    <property type="protein sequence ID" value="CAB4631704.1"/>
    <property type="molecule type" value="Genomic_DNA"/>
</dbReference>
<keyword evidence="3 5" id="KW-1133">Transmembrane helix</keyword>